<evidence type="ECO:0000313" key="6">
    <source>
        <dbReference type="Proteomes" id="UP000269665"/>
    </source>
</evidence>
<dbReference type="EMBL" id="CP003415">
    <property type="protein sequence ID" value="AFI88610.1"/>
    <property type="molecule type" value="Genomic_DNA"/>
</dbReference>
<dbReference type="EMBL" id="PSZG01000001">
    <property type="protein sequence ID" value="RKO78956.1"/>
    <property type="molecule type" value="Genomic_DNA"/>
</dbReference>
<feature type="chain" id="PRO_5044543062" evidence="1">
    <location>
        <begin position="23"/>
        <end position="153"/>
    </location>
</feature>
<organism evidence="2 5">
    <name type="scientific">Pectobacterium parmentieri</name>
    <dbReference type="NCBI Taxonomy" id="1905730"/>
    <lineage>
        <taxon>Bacteria</taxon>
        <taxon>Pseudomonadati</taxon>
        <taxon>Pseudomonadota</taxon>
        <taxon>Gammaproteobacteria</taxon>
        <taxon>Enterobacterales</taxon>
        <taxon>Pectobacteriaceae</taxon>
        <taxon>Pectobacterium</taxon>
    </lineage>
</organism>
<proteinExistence type="predicted"/>
<evidence type="ECO:0000313" key="7">
    <source>
        <dbReference type="Proteomes" id="UP001194579"/>
    </source>
</evidence>
<name>A0A0H3I438_PECPM</name>
<evidence type="ECO:0000313" key="5">
    <source>
        <dbReference type="Proteomes" id="UP000008044"/>
    </source>
</evidence>
<dbReference type="AlphaFoldDB" id="A0A0H3I438"/>
<dbReference type="Proteomes" id="UP001194579">
    <property type="component" value="Unassembled WGS sequence"/>
</dbReference>
<sequence>MKNKLLITGLLTVSLIPSLVQAFGNRNEWVSGWGQGVSEYSILGKGKSRLYLACDDSGYRPEVLIFTDVNGHSVSTDTNEIIEVKIDDDDAFSVSETSSRVGENNFSWMWDKLRTGKRVIVSGSGVKPAAFTLNGAKSVLPEYSKTGCTPSTS</sequence>
<reference evidence="7" key="4">
    <citation type="submission" date="2023-07" db="EMBL/GenBank/DDBJ databases">
        <title>Identification of Pectobacterium versatile causing blackleg of potato from New York State with a whole genome sequencing approach.</title>
        <authorList>
            <person name="Ma X."/>
            <person name="Swingle B."/>
        </authorList>
    </citation>
    <scope>NUCLEOTIDE SEQUENCE [LARGE SCALE GENOMIC DNA]</scope>
    <source>
        <strain evidence="7">NY1588A</strain>
    </source>
</reference>
<keyword evidence="1" id="KW-0732">Signal</keyword>
<reference evidence="4 6" key="3">
    <citation type="journal article" date="2018" name="BMC Genomics">
        <title>High genomic variability in the plant pathogenic bacterium Pectobacterium parmentieri deciphered from de novo assembled complete genomes.</title>
        <authorList>
            <person name="Zoledowska S."/>
            <person name="Motyka-Pomagruk A."/>
            <person name="Sledz W."/>
            <person name="Mengoni A."/>
            <person name="Lojkowska E."/>
        </authorList>
    </citation>
    <scope>NUCLEOTIDE SEQUENCE [LARGE SCALE GENOMIC DNA]</scope>
    <source>
        <strain evidence="4 6">IFB5626</strain>
    </source>
</reference>
<evidence type="ECO:0000256" key="1">
    <source>
        <dbReference type="SAM" id="SignalP"/>
    </source>
</evidence>
<evidence type="ECO:0000313" key="4">
    <source>
        <dbReference type="EMBL" id="RKO78956.1"/>
    </source>
</evidence>
<dbReference type="GeneID" id="45850984"/>
<gene>
    <name evidence="2" type="ordered locus">W5S_0484</name>
    <name evidence="4" type="ORF">C5E00_20420</name>
    <name evidence="3" type="ORF">F6Q06_14725</name>
</gene>
<dbReference type="PATRIC" id="fig|1166016.3.peg.487"/>
<evidence type="ECO:0000313" key="2">
    <source>
        <dbReference type="EMBL" id="AFI88610.1"/>
    </source>
</evidence>
<dbReference type="HOGENOM" id="CLU_126554_0_0_6"/>
<reference evidence="2 5" key="1">
    <citation type="journal article" date="2012" name="J. Bacteriol.">
        <title>Genome sequence of Pectobacterium sp. strain SCC3193.</title>
        <authorList>
            <person name="Koskinen J.P."/>
            <person name="Laine P."/>
            <person name="Niemi O."/>
            <person name="Nykyri J."/>
            <person name="Harjunpaa H."/>
            <person name="Auvinen P."/>
            <person name="Paulin L."/>
            <person name="Pirhonen M."/>
            <person name="Palva T."/>
            <person name="Holm L."/>
        </authorList>
    </citation>
    <scope>NUCLEOTIDE SEQUENCE [LARGE SCALE GENOMIC DNA]</scope>
    <source>
        <strain evidence="2 5">SCC3193</strain>
    </source>
</reference>
<dbReference type="eggNOG" id="ENOG5030YNT">
    <property type="taxonomic scope" value="Bacteria"/>
</dbReference>
<protein>
    <submittedName>
        <fullName evidence="2">Uncharacterized protein</fullName>
    </submittedName>
</protein>
<evidence type="ECO:0000313" key="3">
    <source>
        <dbReference type="EMBL" id="MBI0555734.1"/>
    </source>
</evidence>
<dbReference type="Proteomes" id="UP000008044">
    <property type="component" value="Chromosome"/>
</dbReference>
<accession>A0A0H3I438</accession>
<reference evidence="2" key="2">
    <citation type="submission" date="2012-03" db="EMBL/GenBank/DDBJ databases">
        <authorList>
            <person name="Koskinen P."/>
            <person name="Laine P."/>
            <person name="Niemi O."/>
            <person name="Nykyri J."/>
            <person name="Harjunpaa H."/>
            <person name="Auvinen P."/>
            <person name="Paulin L."/>
            <person name="Pirhonen M."/>
            <person name="Palva T."/>
            <person name="Holm L."/>
        </authorList>
    </citation>
    <scope>NUCLEOTIDE SEQUENCE</scope>
    <source>
        <strain evidence="2">SCC3193</strain>
    </source>
</reference>
<dbReference type="EMBL" id="WABS01000029">
    <property type="protein sequence ID" value="MBI0555734.1"/>
    <property type="molecule type" value="Genomic_DNA"/>
</dbReference>
<dbReference type="RefSeq" id="WP_012822236.1">
    <property type="nucleotide sequence ID" value="NC_017845.1"/>
</dbReference>
<dbReference type="KEGG" id="ppar:A8F97_16085"/>
<feature type="signal peptide" evidence="1">
    <location>
        <begin position="1"/>
        <end position="22"/>
    </location>
</feature>
<dbReference type="OrthoDB" id="6458069at2"/>
<reference evidence="3" key="5">
    <citation type="submission" date="2024-05" db="EMBL/GenBank/DDBJ databases">
        <title>Identification of Pectobacterium versatile causing blackleg of potato from New York State with a whole genome sequencing approach.</title>
        <authorList>
            <person name="Ma X."/>
            <person name="Swingle B."/>
        </authorList>
    </citation>
    <scope>NUCLEOTIDE SEQUENCE</scope>
    <source>
        <strain evidence="3">NY1588A</strain>
    </source>
</reference>
<dbReference type="OMA" id="WSSGWGQ"/>
<keyword evidence="7" id="KW-1185">Reference proteome</keyword>
<dbReference type="Proteomes" id="UP000269665">
    <property type="component" value="Unassembled WGS sequence"/>
</dbReference>
<dbReference type="KEGG" id="pec:W5S_0484"/>